<proteinExistence type="predicted"/>
<reference evidence="2 3" key="1">
    <citation type="submission" date="2019-03" db="EMBL/GenBank/DDBJ databases">
        <title>First draft genome of Liparis tanakae, snailfish: a comprehensive survey of snailfish specific genes.</title>
        <authorList>
            <person name="Kim W."/>
            <person name="Song I."/>
            <person name="Jeong J.-H."/>
            <person name="Kim D."/>
            <person name="Kim S."/>
            <person name="Ryu S."/>
            <person name="Song J.Y."/>
            <person name="Lee S.K."/>
        </authorList>
    </citation>
    <scope>NUCLEOTIDE SEQUENCE [LARGE SCALE GENOMIC DNA]</scope>
    <source>
        <tissue evidence="2">Muscle</tissue>
    </source>
</reference>
<name>A0A4Z2EFQ4_9TELE</name>
<accession>A0A4Z2EFQ4</accession>
<protein>
    <submittedName>
        <fullName evidence="2">Uncharacterized protein</fullName>
    </submittedName>
</protein>
<dbReference type="EMBL" id="SRLO01008789">
    <property type="protein sequence ID" value="TNN27152.1"/>
    <property type="molecule type" value="Genomic_DNA"/>
</dbReference>
<evidence type="ECO:0000313" key="2">
    <source>
        <dbReference type="EMBL" id="TNN27152.1"/>
    </source>
</evidence>
<evidence type="ECO:0000256" key="1">
    <source>
        <dbReference type="SAM" id="MobiDB-lite"/>
    </source>
</evidence>
<keyword evidence="3" id="KW-1185">Reference proteome</keyword>
<sequence length="80" mass="9266">MSHLGTSRLSVARRLPRGDREKRRSSARPSRRTAACSDVIERTMERLLSGNVINVFWFSSGGKRRTWDRLRMSCPRFDAL</sequence>
<gene>
    <name evidence="2" type="ORF">EYF80_062704</name>
</gene>
<dbReference type="AlphaFoldDB" id="A0A4Z2EFQ4"/>
<organism evidence="2 3">
    <name type="scientific">Liparis tanakae</name>
    <name type="common">Tanaka's snailfish</name>
    <dbReference type="NCBI Taxonomy" id="230148"/>
    <lineage>
        <taxon>Eukaryota</taxon>
        <taxon>Metazoa</taxon>
        <taxon>Chordata</taxon>
        <taxon>Craniata</taxon>
        <taxon>Vertebrata</taxon>
        <taxon>Euteleostomi</taxon>
        <taxon>Actinopterygii</taxon>
        <taxon>Neopterygii</taxon>
        <taxon>Teleostei</taxon>
        <taxon>Neoteleostei</taxon>
        <taxon>Acanthomorphata</taxon>
        <taxon>Eupercaria</taxon>
        <taxon>Perciformes</taxon>
        <taxon>Cottioidei</taxon>
        <taxon>Cottales</taxon>
        <taxon>Liparidae</taxon>
        <taxon>Liparis</taxon>
    </lineage>
</organism>
<comment type="caution">
    <text evidence="2">The sequence shown here is derived from an EMBL/GenBank/DDBJ whole genome shotgun (WGS) entry which is preliminary data.</text>
</comment>
<evidence type="ECO:0000313" key="3">
    <source>
        <dbReference type="Proteomes" id="UP000314294"/>
    </source>
</evidence>
<dbReference type="Proteomes" id="UP000314294">
    <property type="component" value="Unassembled WGS sequence"/>
</dbReference>
<feature type="region of interest" description="Disordered" evidence="1">
    <location>
        <begin position="1"/>
        <end position="35"/>
    </location>
</feature>